<sequence length="84" mass="9210">MYADPLTQCASIITGPFHVVMDDVGCRIAGDTASQPTLEDETGFFRSRHAASAFRFTGAILMSHSRWPLDENRFCSKDGISAVQ</sequence>
<accession>A7NFY2</accession>
<organism evidence="1 2">
    <name type="scientific">Roseiflexus castenholzii (strain DSM 13941 / HLO8)</name>
    <dbReference type="NCBI Taxonomy" id="383372"/>
    <lineage>
        <taxon>Bacteria</taxon>
        <taxon>Bacillati</taxon>
        <taxon>Chloroflexota</taxon>
        <taxon>Chloroflexia</taxon>
        <taxon>Chloroflexales</taxon>
        <taxon>Roseiflexineae</taxon>
        <taxon>Roseiflexaceae</taxon>
        <taxon>Roseiflexus</taxon>
    </lineage>
</organism>
<evidence type="ECO:0000313" key="2">
    <source>
        <dbReference type="Proteomes" id="UP000000263"/>
    </source>
</evidence>
<dbReference type="STRING" id="383372.Rcas_0233"/>
<dbReference type="KEGG" id="rca:Rcas_0233"/>
<name>A7NFY2_ROSCS</name>
<keyword evidence="2" id="KW-1185">Reference proteome</keyword>
<reference evidence="1 2" key="1">
    <citation type="submission" date="2007-08" db="EMBL/GenBank/DDBJ databases">
        <title>Complete sequence of Roseiflexus castenholzii DSM 13941.</title>
        <authorList>
            <consortium name="US DOE Joint Genome Institute"/>
            <person name="Copeland A."/>
            <person name="Lucas S."/>
            <person name="Lapidus A."/>
            <person name="Barry K."/>
            <person name="Glavina del Rio T."/>
            <person name="Dalin E."/>
            <person name="Tice H."/>
            <person name="Pitluck S."/>
            <person name="Thompson L.S."/>
            <person name="Brettin T."/>
            <person name="Bruce D."/>
            <person name="Detter J.C."/>
            <person name="Han C."/>
            <person name="Tapia R."/>
            <person name="Schmutz J."/>
            <person name="Larimer F."/>
            <person name="Land M."/>
            <person name="Hauser L."/>
            <person name="Kyrpides N."/>
            <person name="Mikhailova N."/>
            <person name="Bryant D.A."/>
            <person name="Hanada S."/>
            <person name="Tsukatani Y."/>
            <person name="Richardson P."/>
        </authorList>
    </citation>
    <scope>NUCLEOTIDE SEQUENCE [LARGE SCALE GENOMIC DNA]</scope>
    <source>
        <strain evidence="2">DSM 13941 / HLO8</strain>
    </source>
</reference>
<dbReference type="EMBL" id="CP000804">
    <property type="protein sequence ID" value="ABU56366.1"/>
    <property type="molecule type" value="Genomic_DNA"/>
</dbReference>
<dbReference type="HOGENOM" id="CLU_2525421_0_0_0"/>
<evidence type="ECO:0000313" key="1">
    <source>
        <dbReference type="EMBL" id="ABU56366.1"/>
    </source>
</evidence>
<proteinExistence type="predicted"/>
<dbReference type="AlphaFoldDB" id="A7NFY2"/>
<gene>
    <name evidence="1" type="ordered locus">Rcas_0233</name>
</gene>
<protein>
    <submittedName>
        <fullName evidence="1">Uncharacterized protein</fullName>
    </submittedName>
</protein>
<dbReference type="Proteomes" id="UP000000263">
    <property type="component" value="Chromosome"/>
</dbReference>